<dbReference type="EMBL" id="CAJPIJ010000148">
    <property type="protein sequence ID" value="CAG1990929.1"/>
    <property type="molecule type" value="Genomic_DNA"/>
</dbReference>
<feature type="compositionally biased region" description="Polar residues" evidence="1">
    <location>
        <begin position="71"/>
        <end position="84"/>
    </location>
</feature>
<gene>
    <name evidence="3" type="ORF">FUG_LOCUS89205</name>
    <name evidence="2" type="ORF">MDCFG202_LOCUS335314</name>
</gene>
<dbReference type="EMBL" id="CAAKMV010000066">
    <property type="protein sequence ID" value="VIO53420.1"/>
    <property type="molecule type" value="Genomic_DNA"/>
</dbReference>
<evidence type="ECO:0000313" key="2">
    <source>
        <dbReference type="EMBL" id="CAG1990929.1"/>
    </source>
</evidence>
<name>A0A2H3HA99_GIBZA</name>
<feature type="compositionally biased region" description="Basic and acidic residues" evidence="1">
    <location>
        <begin position="20"/>
        <end position="34"/>
    </location>
</feature>
<feature type="region of interest" description="Disordered" evidence="1">
    <location>
        <begin position="46"/>
        <end position="104"/>
    </location>
</feature>
<evidence type="ECO:0000256" key="1">
    <source>
        <dbReference type="SAM" id="MobiDB-lite"/>
    </source>
</evidence>
<evidence type="ECO:0000313" key="4">
    <source>
        <dbReference type="Proteomes" id="UP000746612"/>
    </source>
</evidence>
<reference evidence="3" key="1">
    <citation type="submission" date="2019-04" db="EMBL/GenBank/DDBJ databases">
        <authorList>
            <person name="Melise S."/>
            <person name="Noan J."/>
            <person name="Okalmin O."/>
        </authorList>
    </citation>
    <scope>NUCLEOTIDE SEQUENCE</scope>
    <source>
        <strain evidence="3">FN9</strain>
    </source>
</reference>
<feature type="compositionally biased region" description="Low complexity" evidence="1">
    <location>
        <begin position="47"/>
        <end position="58"/>
    </location>
</feature>
<organism evidence="2 4">
    <name type="scientific">Gibberella zeae</name>
    <name type="common">Wheat head blight fungus</name>
    <name type="synonym">Fusarium graminearum</name>
    <dbReference type="NCBI Taxonomy" id="5518"/>
    <lineage>
        <taxon>Eukaryota</taxon>
        <taxon>Fungi</taxon>
        <taxon>Dikarya</taxon>
        <taxon>Ascomycota</taxon>
        <taxon>Pezizomycotina</taxon>
        <taxon>Sordariomycetes</taxon>
        <taxon>Hypocreomycetidae</taxon>
        <taxon>Hypocreales</taxon>
        <taxon>Nectriaceae</taxon>
        <taxon>Fusarium</taxon>
    </lineage>
</organism>
<dbReference type="Proteomes" id="UP000746612">
    <property type="component" value="Unassembled WGS sequence"/>
</dbReference>
<feature type="region of interest" description="Disordered" evidence="1">
    <location>
        <begin position="1"/>
        <end position="34"/>
    </location>
</feature>
<proteinExistence type="predicted"/>
<accession>A0A2H3HA99</accession>
<reference evidence="2" key="2">
    <citation type="submission" date="2021-03" db="EMBL/GenBank/DDBJ databases">
        <authorList>
            <person name="Alouane T."/>
            <person name="Langin T."/>
            <person name="Bonhomme L."/>
        </authorList>
    </citation>
    <scope>NUCLEOTIDE SEQUENCE</scope>
    <source>
        <strain evidence="2">MDC_Fg202</strain>
    </source>
</reference>
<dbReference type="AlphaFoldDB" id="A0A2H3HA99"/>
<protein>
    <submittedName>
        <fullName evidence="2">Uncharacterized protein</fullName>
    </submittedName>
</protein>
<evidence type="ECO:0000313" key="3">
    <source>
        <dbReference type="EMBL" id="VIO53420.1"/>
    </source>
</evidence>
<sequence>MSSGNKETTSLPLSEPSEEEQQRAVELRRERREILRNVRIRRDNQNSAISRRARTASAPDRGTLVSRDSSRPNASTLNGTNSLEKSGKGSSSGVSKNSDKGRTYGYGVEQSRCIRADGILTLRLPNTSDRASDNHGVELIRRDAPAFLQANNTLKDAMFALRLP</sequence>